<dbReference type="Gene3D" id="3.40.50.300">
    <property type="entry name" value="P-loop containing nucleotide triphosphate hydrolases"/>
    <property type="match status" value="1"/>
</dbReference>
<proteinExistence type="predicted"/>
<comment type="caution">
    <text evidence="1">The sequence shown here is derived from an EMBL/GenBank/DDBJ whole genome shotgun (WGS) entry which is preliminary data.</text>
</comment>
<name>A0A432ZSK9_9GAMM</name>
<reference evidence="1 2" key="1">
    <citation type="journal article" date="2011" name="Front. Microbiol.">
        <title>Genomic signatures of strain selection and enhancement in Bacillus atrophaeus var. globigii, a historical biowarfare simulant.</title>
        <authorList>
            <person name="Gibbons H.S."/>
            <person name="Broomall S.M."/>
            <person name="McNew L.A."/>
            <person name="Daligault H."/>
            <person name="Chapman C."/>
            <person name="Bruce D."/>
            <person name="Karavis M."/>
            <person name="Krepps M."/>
            <person name="McGregor P.A."/>
            <person name="Hong C."/>
            <person name="Park K.H."/>
            <person name="Akmal A."/>
            <person name="Feldman A."/>
            <person name="Lin J.S."/>
            <person name="Chang W.E."/>
            <person name="Higgs B.W."/>
            <person name="Demirev P."/>
            <person name="Lindquist J."/>
            <person name="Liem A."/>
            <person name="Fochler E."/>
            <person name="Read T.D."/>
            <person name="Tapia R."/>
            <person name="Johnson S."/>
            <person name="Bishop-Lilly K.A."/>
            <person name="Detter C."/>
            <person name="Han C."/>
            <person name="Sozhamannan S."/>
            <person name="Rosenzweig C.N."/>
            <person name="Skowronski E.W."/>
        </authorList>
    </citation>
    <scope>NUCLEOTIDE SEQUENCE [LARGE SCALE GENOMIC DNA]</scope>
    <source>
        <strain evidence="1 2">CC-PW-9</strain>
    </source>
</reference>
<dbReference type="PANTHER" id="PTHR13696:SF99">
    <property type="entry name" value="COBYRINIC ACID AC-DIAMIDE SYNTHASE"/>
    <property type="match status" value="1"/>
</dbReference>
<gene>
    <name evidence="1" type="ORF">CWI84_04335</name>
</gene>
<dbReference type="AlphaFoldDB" id="A0A432ZSK9"/>
<dbReference type="SUPFAM" id="SSF52540">
    <property type="entry name" value="P-loop containing nucleoside triphosphate hydrolases"/>
    <property type="match status" value="1"/>
</dbReference>
<evidence type="ECO:0000313" key="1">
    <source>
        <dbReference type="EMBL" id="RUO80818.1"/>
    </source>
</evidence>
<dbReference type="EMBL" id="PIQH01000003">
    <property type="protein sequence ID" value="RUO80818.1"/>
    <property type="molecule type" value="Genomic_DNA"/>
</dbReference>
<dbReference type="Pfam" id="PF06564">
    <property type="entry name" value="CBP_BcsQ"/>
    <property type="match status" value="1"/>
</dbReference>
<evidence type="ECO:0000313" key="2">
    <source>
        <dbReference type="Proteomes" id="UP000287996"/>
    </source>
</evidence>
<accession>A0A432ZSK9</accession>
<dbReference type="InterPro" id="IPR017746">
    <property type="entry name" value="Cellulose_synthase_operon_BcsQ"/>
</dbReference>
<keyword evidence="2" id="KW-1185">Reference proteome</keyword>
<dbReference type="PANTHER" id="PTHR13696">
    <property type="entry name" value="P-LOOP CONTAINING NUCLEOSIDE TRIPHOSPHATE HYDROLASE"/>
    <property type="match status" value="1"/>
</dbReference>
<protein>
    <recommendedName>
        <fullName evidence="3">Cellulose synthase operon protein YhjQ</fullName>
    </recommendedName>
</protein>
<evidence type="ECO:0008006" key="3">
    <source>
        <dbReference type="Google" id="ProtNLM"/>
    </source>
</evidence>
<dbReference type="Proteomes" id="UP000287996">
    <property type="component" value="Unassembled WGS sequence"/>
</dbReference>
<sequence length="292" mass="32139">MAISAISFSQPAAVPAGSRRRCKTAGARMKIIALCSATPGAGCTTIASHLVLAMQRLGRHAVVLDGDPRNQVRLHFGMDPRERDGWWIKDGEPFCFSDAAYVAAPALDAAQISAHFIPFGESSVMLEADSNYQTMVRSPKALEHGLAESAFADDAIVFITTSDQFSLLQYQALSIADEVIAVATPNPLWQLQLSRFYQTIRSTRAEHDNSFRVLVNQCRPEVRLCNDMVQLMQAEISAEVMIPLVLHQDQHVPEALATQQLVDDYQPAAQFAKEVDALALWLQAQLMDRDNG</sequence>
<organism evidence="1 2">
    <name type="scientific">Idiomarina tyrosinivorans</name>
    <dbReference type="NCBI Taxonomy" id="1445662"/>
    <lineage>
        <taxon>Bacteria</taxon>
        <taxon>Pseudomonadati</taxon>
        <taxon>Pseudomonadota</taxon>
        <taxon>Gammaproteobacteria</taxon>
        <taxon>Alteromonadales</taxon>
        <taxon>Idiomarinaceae</taxon>
        <taxon>Idiomarina</taxon>
    </lineage>
</organism>
<dbReference type="InterPro" id="IPR027417">
    <property type="entry name" value="P-loop_NTPase"/>
</dbReference>
<dbReference type="InterPro" id="IPR050678">
    <property type="entry name" value="DNA_Partitioning_ATPase"/>
</dbReference>